<keyword evidence="7" id="KW-0408">Iron</keyword>
<dbReference type="SUPFAM" id="SSF52141">
    <property type="entry name" value="Uracil-DNA glycosylase-like"/>
    <property type="match status" value="1"/>
</dbReference>
<evidence type="ECO:0000256" key="4">
    <source>
        <dbReference type="ARBA" id="ARBA00022723"/>
    </source>
</evidence>
<dbReference type="Gene3D" id="3.40.470.10">
    <property type="entry name" value="Uracil-DNA glycosylase-like domain"/>
    <property type="match status" value="1"/>
</dbReference>
<dbReference type="PANTHER" id="PTHR33693">
    <property type="entry name" value="TYPE-5 URACIL-DNA GLYCOSYLASE"/>
    <property type="match status" value="1"/>
</dbReference>
<dbReference type="SMART" id="SM00986">
    <property type="entry name" value="UDG"/>
    <property type="match status" value="1"/>
</dbReference>
<sequence>MSALPKPLPRITIRLAGQTDFDGWRKAARALAMREIPADQVGWAVSGAASADLFDGAAPSRDAAPDGGTAFTVPRSFVEAAEAVICHSDAERFSLLYRILLRLRREPDLLKIASDPDVRRLEAMAKAVRRDIHKMRAFVRFRRIGSGADERHVAWFESLHFIVERNAPFFVRRFTGMRWTILTPYASADWDGERLAIGPGATRADAPSEDDAEALWRTYFSSIFNPARLKVKAMQAEMPKKYWRNLPEASLIPDLIRGAEDKARDMIQKLPTEPAPHHAKVKARHWPEPDVEPGPDDEGANASTIPELRAAAEGCRRCPLWRDATQTVFGEGPEKAKVVFVGEQPGDQEDLAGKPFVGPAGKMLDAVLAEAEVDRSEVYVTNGVKHFKFEPRGKRRIHAKPNAGEVKACRWWVDKELAILKPTLAVALGATAAQSLLGKTVPITKMRGQVVEREDGLRVFLTIHPSYILRIPEPADKEAERGRFLADMRAVRELMAA</sequence>
<dbReference type="RefSeq" id="WP_072607298.1">
    <property type="nucleotide sequence ID" value="NZ_CP018171.1"/>
</dbReference>
<evidence type="ECO:0000256" key="3">
    <source>
        <dbReference type="ARBA" id="ARBA00022485"/>
    </source>
</evidence>
<dbReference type="AlphaFoldDB" id="A0A1L3SX00"/>
<feature type="compositionally biased region" description="Acidic residues" evidence="10">
    <location>
        <begin position="289"/>
        <end position="299"/>
    </location>
</feature>
<keyword evidence="8" id="KW-0411">Iron-sulfur</keyword>
<dbReference type="GO" id="GO:0051539">
    <property type="term" value="F:4 iron, 4 sulfur cluster binding"/>
    <property type="evidence" value="ECO:0007669"/>
    <property type="project" value="UniProtKB-KW"/>
</dbReference>
<dbReference type="GO" id="GO:0046872">
    <property type="term" value="F:metal ion binding"/>
    <property type="evidence" value="ECO:0007669"/>
    <property type="project" value="UniProtKB-KW"/>
</dbReference>
<dbReference type="NCBIfam" id="TIGR00758">
    <property type="entry name" value="UDG_fam4"/>
    <property type="match status" value="1"/>
</dbReference>
<dbReference type="InterPro" id="IPR036895">
    <property type="entry name" value="Uracil-DNA_glycosylase-like_sf"/>
</dbReference>
<dbReference type="InterPro" id="IPR023875">
    <property type="entry name" value="DNA_repair_put"/>
</dbReference>
<dbReference type="InterPro" id="IPR051536">
    <property type="entry name" value="UDG_Type-4/5"/>
</dbReference>
<dbReference type="InterPro" id="IPR025404">
    <property type="entry name" value="DUF4130"/>
</dbReference>
<dbReference type="Proteomes" id="UP000182840">
    <property type="component" value="Chromosome"/>
</dbReference>
<dbReference type="InterPro" id="IPR005273">
    <property type="entry name" value="Ura-DNA_glyco_family4"/>
</dbReference>
<accession>A0A1L3SX00</accession>
<feature type="domain" description="Uracil-DNA glycosylase-like" evidence="11">
    <location>
        <begin position="329"/>
        <end position="489"/>
    </location>
</feature>
<evidence type="ECO:0000256" key="8">
    <source>
        <dbReference type="ARBA" id="ARBA00023014"/>
    </source>
</evidence>
<evidence type="ECO:0000256" key="5">
    <source>
        <dbReference type="ARBA" id="ARBA00022763"/>
    </source>
</evidence>
<comment type="similarity">
    <text evidence="1">Belongs to the uracil-DNA glycosylase (UDG) superfamily. Type 4 (UDGa) family.</text>
</comment>
<protein>
    <recommendedName>
        <fullName evidence="2">Type-4 uracil-DNA glycosylase</fullName>
    </recommendedName>
</protein>
<keyword evidence="9" id="KW-0234">DNA repair</keyword>
<evidence type="ECO:0000259" key="11">
    <source>
        <dbReference type="SMART" id="SM00986"/>
    </source>
</evidence>
<reference evidence="13" key="1">
    <citation type="submission" date="2016-11" db="EMBL/GenBank/DDBJ databases">
        <title>Mesorhizobium oceanicum sp. nov., isolated from deep seawater in South China Sea.</title>
        <authorList>
            <person name="Fu G.-Y."/>
        </authorList>
    </citation>
    <scope>NUCLEOTIDE SEQUENCE [LARGE SCALE GENOMIC DNA]</scope>
    <source>
        <strain evidence="13">B7</strain>
    </source>
</reference>
<keyword evidence="6" id="KW-0378">Hydrolase</keyword>
<dbReference type="Pfam" id="PF13566">
    <property type="entry name" value="DUF4130"/>
    <property type="match status" value="1"/>
</dbReference>
<dbReference type="EMBL" id="CP018171">
    <property type="protein sequence ID" value="APH73835.1"/>
    <property type="molecule type" value="Genomic_DNA"/>
</dbReference>
<evidence type="ECO:0000256" key="1">
    <source>
        <dbReference type="ARBA" id="ARBA00006521"/>
    </source>
</evidence>
<dbReference type="InterPro" id="IPR005122">
    <property type="entry name" value="Uracil-DNA_glycosylase-like"/>
</dbReference>
<evidence type="ECO:0000256" key="9">
    <source>
        <dbReference type="ARBA" id="ARBA00023204"/>
    </source>
</evidence>
<keyword evidence="3" id="KW-0004">4Fe-4S</keyword>
<evidence type="ECO:0000256" key="7">
    <source>
        <dbReference type="ARBA" id="ARBA00023004"/>
    </source>
</evidence>
<keyword evidence="13" id="KW-1185">Reference proteome</keyword>
<dbReference type="CDD" id="cd10030">
    <property type="entry name" value="UDG-F4_TTUDGA_SPO1dp_like"/>
    <property type="match status" value="1"/>
</dbReference>
<feature type="region of interest" description="Disordered" evidence="10">
    <location>
        <begin position="274"/>
        <end position="300"/>
    </location>
</feature>
<dbReference type="GO" id="GO:0097506">
    <property type="term" value="F:deaminated base DNA N-glycosylase activity"/>
    <property type="evidence" value="ECO:0007669"/>
    <property type="project" value="UniProtKB-ARBA"/>
</dbReference>
<organism evidence="12 13">
    <name type="scientific">Aquibium oceanicum</name>
    <dbReference type="NCBI Taxonomy" id="1670800"/>
    <lineage>
        <taxon>Bacteria</taxon>
        <taxon>Pseudomonadati</taxon>
        <taxon>Pseudomonadota</taxon>
        <taxon>Alphaproteobacteria</taxon>
        <taxon>Hyphomicrobiales</taxon>
        <taxon>Phyllobacteriaceae</taxon>
        <taxon>Aquibium</taxon>
    </lineage>
</organism>
<dbReference type="SMART" id="SM00987">
    <property type="entry name" value="UreE_C"/>
    <property type="match status" value="1"/>
</dbReference>
<dbReference type="GO" id="GO:0006281">
    <property type="term" value="P:DNA repair"/>
    <property type="evidence" value="ECO:0007669"/>
    <property type="project" value="UniProtKB-KW"/>
</dbReference>
<dbReference type="OrthoDB" id="5290748at2"/>
<dbReference type="PANTHER" id="PTHR33693:SF9">
    <property type="entry name" value="TYPE-4 URACIL-DNA GLYCOSYLASE"/>
    <property type="match status" value="1"/>
</dbReference>
<evidence type="ECO:0000256" key="2">
    <source>
        <dbReference type="ARBA" id="ARBA00019403"/>
    </source>
</evidence>
<dbReference type="NCBIfam" id="TIGR03914">
    <property type="entry name" value="UDG_fam_dom"/>
    <property type="match status" value="1"/>
</dbReference>
<gene>
    <name evidence="12" type="ORF">BSQ44_22470</name>
</gene>
<evidence type="ECO:0000256" key="10">
    <source>
        <dbReference type="SAM" id="MobiDB-lite"/>
    </source>
</evidence>
<evidence type="ECO:0000313" key="12">
    <source>
        <dbReference type="EMBL" id="APH73835.1"/>
    </source>
</evidence>
<evidence type="ECO:0000256" key="6">
    <source>
        <dbReference type="ARBA" id="ARBA00022801"/>
    </source>
</evidence>
<name>A0A1L3SX00_9HYPH</name>
<keyword evidence="4" id="KW-0479">Metal-binding</keyword>
<dbReference type="KEGG" id="meso:BSQ44_22470"/>
<dbReference type="STRING" id="1670800.BSQ44_22470"/>
<proteinExistence type="inferred from homology"/>
<keyword evidence="5" id="KW-0227">DNA damage</keyword>
<dbReference type="NCBIfam" id="TIGR03915">
    <property type="entry name" value="SAM_7_link_chp"/>
    <property type="match status" value="1"/>
</dbReference>
<dbReference type="Pfam" id="PF03167">
    <property type="entry name" value="UDG"/>
    <property type="match status" value="1"/>
</dbReference>
<evidence type="ECO:0000313" key="13">
    <source>
        <dbReference type="Proteomes" id="UP000182840"/>
    </source>
</evidence>